<organism evidence="4 5">
    <name type="scientific">Actinospica acidithermotolerans</name>
    <dbReference type="NCBI Taxonomy" id="2828514"/>
    <lineage>
        <taxon>Bacteria</taxon>
        <taxon>Bacillati</taxon>
        <taxon>Actinomycetota</taxon>
        <taxon>Actinomycetes</taxon>
        <taxon>Catenulisporales</taxon>
        <taxon>Actinospicaceae</taxon>
        <taxon>Actinospica</taxon>
    </lineage>
</organism>
<dbReference type="InterPro" id="IPR010998">
    <property type="entry name" value="Integrase_recombinase_N"/>
</dbReference>
<evidence type="ECO:0000313" key="4">
    <source>
        <dbReference type="EMBL" id="MBR7828149.1"/>
    </source>
</evidence>
<proteinExistence type="predicted"/>
<dbReference type="PROSITE" id="PS51898">
    <property type="entry name" value="TYR_RECOMBINASE"/>
    <property type="match status" value="1"/>
</dbReference>
<keyword evidence="5" id="KW-1185">Reference proteome</keyword>
<gene>
    <name evidence="4" type="ORF">KDK95_17665</name>
</gene>
<dbReference type="GO" id="GO:0003677">
    <property type="term" value="F:DNA binding"/>
    <property type="evidence" value="ECO:0007669"/>
    <property type="project" value="UniProtKB-KW"/>
</dbReference>
<accession>A0A941IIB0</accession>
<evidence type="ECO:0000256" key="1">
    <source>
        <dbReference type="ARBA" id="ARBA00023125"/>
    </source>
</evidence>
<comment type="caution">
    <text evidence="4">The sequence shown here is derived from an EMBL/GenBank/DDBJ whole genome shotgun (WGS) entry which is preliminary data.</text>
</comment>
<reference evidence="4" key="1">
    <citation type="submission" date="2021-04" db="EMBL/GenBank/DDBJ databases">
        <title>Genome based classification of Actinospica acidithermotolerans sp. nov., an actinobacterium isolated from an Indonesian hot spring.</title>
        <authorList>
            <person name="Kusuma A.B."/>
            <person name="Putra K.E."/>
            <person name="Nafisah S."/>
            <person name="Loh J."/>
            <person name="Nouioui I."/>
            <person name="Goodfellow M."/>
        </authorList>
    </citation>
    <scope>NUCLEOTIDE SEQUENCE</scope>
    <source>
        <strain evidence="4">MGRD01-02</strain>
    </source>
</reference>
<dbReference type="Gene3D" id="1.10.443.10">
    <property type="entry name" value="Intergrase catalytic core"/>
    <property type="match status" value="1"/>
</dbReference>
<dbReference type="AlphaFoldDB" id="A0A941IIB0"/>
<dbReference type="GO" id="GO:0006310">
    <property type="term" value="P:DNA recombination"/>
    <property type="evidence" value="ECO:0007669"/>
    <property type="project" value="UniProtKB-KW"/>
</dbReference>
<dbReference type="Proteomes" id="UP000676325">
    <property type="component" value="Unassembled WGS sequence"/>
</dbReference>
<dbReference type="Gene3D" id="1.10.150.130">
    <property type="match status" value="1"/>
</dbReference>
<evidence type="ECO:0000313" key="5">
    <source>
        <dbReference type="Proteomes" id="UP000676325"/>
    </source>
</evidence>
<dbReference type="InterPro" id="IPR011010">
    <property type="entry name" value="DNA_brk_join_enz"/>
</dbReference>
<dbReference type="RefSeq" id="WP_212519288.1">
    <property type="nucleotide sequence ID" value="NZ_JAGSOH010000049.1"/>
</dbReference>
<name>A0A941IIB0_9ACTN</name>
<evidence type="ECO:0000256" key="2">
    <source>
        <dbReference type="ARBA" id="ARBA00023172"/>
    </source>
</evidence>
<keyword evidence="1" id="KW-0238">DNA-binding</keyword>
<dbReference type="InterPro" id="IPR002104">
    <property type="entry name" value="Integrase_catalytic"/>
</dbReference>
<sequence length="220" mass="24464">MEKIGKLEALRDAGSVVGPARIPTVAQWMRTWLETIAPRTAQQSTVDEIYRPKVERWIIPALGRHRLDRLLPQHLDEFYTSCARAGLSSKSVLLLHQIISRALKMALSRGQVQRNVAGLVDAPTHRDAEIEPLSRAQARALLDSAASLRNGARWSVALALGLRQAEALGMRWGCVDLDAGTVRVFQIKRSRYQHGCGDPAACGAARHVRSCKHPCMRHWL</sequence>
<protein>
    <recommendedName>
        <fullName evidence="3">Tyr recombinase domain-containing protein</fullName>
    </recommendedName>
</protein>
<dbReference type="SUPFAM" id="SSF56349">
    <property type="entry name" value="DNA breaking-rejoining enzymes"/>
    <property type="match status" value="1"/>
</dbReference>
<keyword evidence="2" id="KW-0233">DNA recombination</keyword>
<dbReference type="GO" id="GO:0015074">
    <property type="term" value="P:DNA integration"/>
    <property type="evidence" value="ECO:0007669"/>
    <property type="project" value="InterPro"/>
</dbReference>
<feature type="domain" description="Tyr recombinase" evidence="3">
    <location>
        <begin position="128"/>
        <end position="220"/>
    </location>
</feature>
<dbReference type="InterPro" id="IPR013762">
    <property type="entry name" value="Integrase-like_cat_sf"/>
</dbReference>
<evidence type="ECO:0000259" key="3">
    <source>
        <dbReference type="PROSITE" id="PS51898"/>
    </source>
</evidence>
<dbReference type="EMBL" id="JAGSOH010000049">
    <property type="protein sequence ID" value="MBR7828149.1"/>
    <property type="molecule type" value="Genomic_DNA"/>
</dbReference>